<proteinExistence type="predicted"/>
<evidence type="ECO:0000313" key="2">
    <source>
        <dbReference type="Proteomes" id="UP001162483"/>
    </source>
</evidence>
<keyword evidence="2" id="KW-1185">Reference proteome</keyword>
<organism evidence="1 2">
    <name type="scientific">Staurois parvus</name>
    <dbReference type="NCBI Taxonomy" id="386267"/>
    <lineage>
        <taxon>Eukaryota</taxon>
        <taxon>Metazoa</taxon>
        <taxon>Chordata</taxon>
        <taxon>Craniata</taxon>
        <taxon>Vertebrata</taxon>
        <taxon>Euteleostomi</taxon>
        <taxon>Amphibia</taxon>
        <taxon>Batrachia</taxon>
        <taxon>Anura</taxon>
        <taxon>Neobatrachia</taxon>
        <taxon>Ranoidea</taxon>
        <taxon>Ranidae</taxon>
        <taxon>Staurois</taxon>
    </lineage>
</organism>
<name>A0ABN9AM50_9NEOB</name>
<accession>A0ABN9AM50</accession>
<dbReference type="EMBL" id="CATNWA010000318">
    <property type="protein sequence ID" value="CAI9536467.1"/>
    <property type="molecule type" value="Genomic_DNA"/>
</dbReference>
<reference evidence="1" key="1">
    <citation type="submission" date="2023-05" db="EMBL/GenBank/DDBJ databases">
        <authorList>
            <person name="Stuckert A."/>
        </authorList>
    </citation>
    <scope>NUCLEOTIDE SEQUENCE</scope>
</reference>
<sequence length="56" mass="6943">MCPCTLCHLQAVEFTVVFFERTKIVFRSRFYQRFKRQMLVNTANHVYKHLRLQIFF</sequence>
<gene>
    <name evidence="1" type="ORF">SPARVUS_LOCUS1028991</name>
</gene>
<dbReference type="Proteomes" id="UP001162483">
    <property type="component" value="Unassembled WGS sequence"/>
</dbReference>
<comment type="caution">
    <text evidence="1">The sequence shown here is derived from an EMBL/GenBank/DDBJ whole genome shotgun (WGS) entry which is preliminary data.</text>
</comment>
<protein>
    <submittedName>
        <fullName evidence="1">Uncharacterized protein</fullName>
    </submittedName>
</protein>
<evidence type="ECO:0000313" key="1">
    <source>
        <dbReference type="EMBL" id="CAI9536467.1"/>
    </source>
</evidence>